<keyword evidence="2" id="KW-1185">Reference proteome</keyword>
<comment type="caution">
    <text evidence="1">The sequence shown here is derived from an EMBL/GenBank/DDBJ whole genome shotgun (WGS) entry which is preliminary data.</text>
</comment>
<proteinExistence type="predicted"/>
<accession>A7BDX3</accession>
<evidence type="ECO:0000313" key="2">
    <source>
        <dbReference type="Proteomes" id="UP000003553"/>
    </source>
</evidence>
<gene>
    <name evidence="1" type="ORF">ACTODO_01870</name>
</gene>
<dbReference type="EMBL" id="AAYI02000004">
    <property type="protein sequence ID" value="EDN81397.1"/>
    <property type="molecule type" value="Genomic_DNA"/>
</dbReference>
<evidence type="ECO:0000313" key="1">
    <source>
        <dbReference type="EMBL" id="EDN81397.1"/>
    </source>
</evidence>
<organism evidence="1 2">
    <name type="scientific">Schaalia dentiphila ATCC 17982</name>
    <dbReference type="NCBI Taxonomy" id="411466"/>
    <lineage>
        <taxon>Bacteria</taxon>
        <taxon>Bacillati</taxon>
        <taxon>Actinomycetota</taxon>
        <taxon>Actinomycetes</taxon>
        <taxon>Actinomycetales</taxon>
        <taxon>Actinomycetaceae</taxon>
        <taxon>Schaalia</taxon>
        <taxon>Schaalia dentiphila</taxon>
    </lineage>
</organism>
<reference evidence="1" key="1">
    <citation type="submission" date="2007-04" db="EMBL/GenBank/DDBJ databases">
        <authorList>
            <person name="Fulton L."/>
            <person name="Clifton S."/>
            <person name="Fulton B."/>
            <person name="Xu J."/>
            <person name="Minx P."/>
            <person name="Pepin K.H."/>
            <person name="Johnson M."/>
            <person name="Thiruvilangam P."/>
            <person name="Bhonagiri V."/>
            <person name="Nash W.E."/>
            <person name="Mardis E.R."/>
            <person name="Wilson R.K."/>
        </authorList>
    </citation>
    <scope>NUCLEOTIDE SEQUENCE [LARGE SCALE GENOMIC DNA]</scope>
    <source>
        <strain evidence="1">ATCC 17982</strain>
    </source>
</reference>
<protein>
    <submittedName>
        <fullName evidence="1">Uncharacterized protein</fullName>
    </submittedName>
</protein>
<name>A7BDX3_9ACTO</name>
<sequence>MEGVFGQFGGNPEALSTWVRAEEQGGRNERGEVSDHEAHIRAWKLRAVNCAEPMRS</sequence>
<dbReference type="AlphaFoldDB" id="A7BDX3"/>
<dbReference type="Proteomes" id="UP000003553">
    <property type="component" value="Unassembled WGS sequence"/>
</dbReference>
<dbReference type="HOGENOM" id="CLU_3003687_0_0_11"/>
<reference evidence="1" key="2">
    <citation type="submission" date="2015-05" db="EMBL/GenBank/DDBJ databases">
        <title>Draft genome sequence of Actinomyces odontolyticus (ATCC 17982).</title>
        <authorList>
            <person name="Sudarsanam P."/>
            <person name="Ley R."/>
            <person name="Guruge J."/>
            <person name="Turnbaugh P.J."/>
            <person name="Mahowald M."/>
            <person name="Liep D."/>
            <person name="Gordon J."/>
        </authorList>
    </citation>
    <scope>NUCLEOTIDE SEQUENCE</scope>
    <source>
        <strain evidence="1">ATCC 17982</strain>
    </source>
</reference>